<accession>A0ABV1FKN3</accession>
<gene>
    <name evidence="1" type="ORF">WMO29_14285</name>
</gene>
<dbReference type="NCBIfam" id="TIGR01909">
    <property type="entry name" value="C_GCAxxG_C_C"/>
    <property type="match status" value="1"/>
</dbReference>
<protein>
    <submittedName>
        <fullName evidence="1">C-GCAxxG-C-C family protein</fullName>
    </submittedName>
</protein>
<keyword evidence="2" id="KW-1185">Reference proteome</keyword>
<comment type="caution">
    <text evidence="1">The sequence shown here is derived from an EMBL/GenBank/DDBJ whole genome shotgun (WGS) entry which is preliminary data.</text>
</comment>
<dbReference type="EMBL" id="JBBMFE010000016">
    <property type="protein sequence ID" value="MEQ2473647.1"/>
    <property type="molecule type" value="Genomic_DNA"/>
</dbReference>
<reference evidence="1 2" key="1">
    <citation type="submission" date="2024-03" db="EMBL/GenBank/DDBJ databases">
        <title>Human intestinal bacterial collection.</title>
        <authorList>
            <person name="Pauvert C."/>
            <person name="Hitch T.C.A."/>
            <person name="Clavel T."/>
        </authorList>
    </citation>
    <scope>NUCLEOTIDE SEQUENCE [LARGE SCALE GENOMIC DNA]</scope>
    <source>
        <strain evidence="1 2">CLA-AA-H132</strain>
    </source>
</reference>
<evidence type="ECO:0000313" key="1">
    <source>
        <dbReference type="EMBL" id="MEQ2473647.1"/>
    </source>
</evidence>
<dbReference type="Pfam" id="PF09719">
    <property type="entry name" value="C_GCAxxG_C_C"/>
    <property type="match status" value="1"/>
</dbReference>
<dbReference type="InterPro" id="IPR010181">
    <property type="entry name" value="CGCAxxGCC_motif"/>
</dbReference>
<sequence length="137" mass="14548">MESRIQKTLENHRKGYNCAQSVACAYCDLVGLDEQSVFRATEAFGLGMGGMQATCGAVSGAVMLAGLKNSCGDLEAPVSKGKTYQISKQLVEAFQKKNGSLVCKELKGVETGCPLRSCNDCIADAAELAEQILFAEK</sequence>
<dbReference type="Proteomes" id="UP001438008">
    <property type="component" value="Unassembled WGS sequence"/>
</dbReference>
<proteinExistence type="predicted"/>
<evidence type="ECO:0000313" key="2">
    <source>
        <dbReference type="Proteomes" id="UP001438008"/>
    </source>
</evidence>
<organism evidence="1 2">
    <name type="scientific">Laedolimicola intestinihominis</name>
    <dbReference type="NCBI Taxonomy" id="3133166"/>
    <lineage>
        <taxon>Bacteria</taxon>
        <taxon>Bacillati</taxon>
        <taxon>Bacillota</taxon>
        <taxon>Clostridia</taxon>
        <taxon>Lachnospirales</taxon>
        <taxon>Lachnospiraceae</taxon>
        <taxon>Laedolimicola</taxon>
    </lineage>
</organism>
<dbReference type="RefSeq" id="WP_178039435.1">
    <property type="nucleotide sequence ID" value="NZ_JBBMFE010000016.1"/>
</dbReference>
<name>A0ABV1FKN3_9FIRM</name>